<evidence type="ECO:0000256" key="8">
    <source>
        <dbReference type="SAM" id="SignalP"/>
    </source>
</evidence>
<dbReference type="SUPFAM" id="SSF51445">
    <property type="entry name" value="(Trans)glycosidases"/>
    <property type="match status" value="1"/>
</dbReference>
<feature type="domain" description="SLH" evidence="10">
    <location>
        <begin position="2206"/>
        <end position="2265"/>
    </location>
</feature>
<dbReference type="GO" id="GO:0004553">
    <property type="term" value="F:hydrolase activity, hydrolyzing O-glycosyl compounds"/>
    <property type="evidence" value="ECO:0007669"/>
    <property type="project" value="InterPro"/>
</dbReference>
<dbReference type="InterPro" id="IPR050288">
    <property type="entry name" value="Cellulose_deg_GH3"/>
</dbReference>
<dbReference type="InterPro" id="IPR019800">
    <property type="entry name" value="Glyco_hydro_3_AS"/>
</dbReference>
<dbReference type="Gene3D" id="2.60.40.4270">
    <property type="entry name" value="Listeria-Bacteroides repeat domain"/>
    <property type="match status" value="1"/>
</dbReference>
<dbReference type="GO" id="GO:0030246">
    <property type="term" value="F:carbohydrate binding"/>
    <property type="evidence" value="ECO:0007669"/>
    <property type="project" value="InterPro"/>
</dbReference>
<dbReference type="PRINTS" id="PR00133">
    <property type="entry name" value="GLHYDRLASE3"/>
</dbReference>
<keyword evidence="4 6" id="KW-0378">Hydrolase</keyword>
<dbReference type="SMART" id="SM00606">
    <property type="entry name" value="CBD_IV"/>
    <property type="match status" value="1"/>
</dbReference>
<comment type="caution">
    <text evidence="11">The sequence shown here is derived from an EMBL/GenBank/DDBJ whole genome shotgun (WGS) entry which is preliminary data.</text>
</comment>
<dbReference type="Pfam" id="PF03422">
    <property type="entry name" value="CBM_6"/>
    <property type="match status" value="1"/>
</dbReference>
<evidence type="ECO:0000313" key="11">
    <source>
        <dbReference type="EMBL" id="MBJ6362417.1"/>
    </source>
</evidence>
<feature type="domain" description="SLH" evidence="10">
    <location>
        <begin position="2267"/>
        <end position="2330"/>
    </location>
</feature>
<evidence type="ECO:0000259" key="10">
    <source>
        <dbReference type="PROSITE" id="PS51272"/>
    </source>
</evidence>
<dbReference type="InterPro" id="IPR036881">
    <property type="entry name" value="Glyco_hydro_3_C_sf"/>
</dbReference>
<name>A0A934J056_9BACL</name>
<keyword evidence="6" id="KW-0326">Glycosidase</keyword>
<sequence>MKSTRKKAAKRLLQLMLTVALAGSIFAPIGGIEKASAQVYPGLSDVARQAASEGIVLLQNPGYTKGGAEVNTIGKVLPINKSENVAVFGRIQAHYYKSGTGSGGAVRVEYVNGILEGIRNNPSINVNEDLAKVYADWIKLNPFNNGGGGWAAEPWSQAEMPLTDVIINQAKQKSDTAIVIIGRTAGEDRDNTDTKGAYQLTDIEVDMLNRVYAGFERVAIVLNVANVIDMSWAKNYPKAAIVYAWQGGMEGGSAVADVLTGDVTPSGKLSDTIAQTLADYPSTANFGSKTENAYAEDIYVGYRYFETFAPQKVLYPFGFGLSYTDFEITTNGVEIGQKEIKVNVTVKNTGRVEGKEVVQIYYGAPQGRLGKPVKELAAFAKTGILQPNQSQAITLTFDIADMASYDDSGVTGNRSAYVLEAGDYQIYVGNNVRSAAKKGTYTVSELKVVKQLQEALAPTKAFQRIKPGDRNQDGTYVQTNESVPLRQIDLNSRIQQNLPAPIERTENKGYKLIDVYNGRVTMDAFIAQFTNNDLGAIILGEGMSSPKVTAGTAAAFGGVTNPLLAFGLPIDSAADGPSGIRMETNAERATSIPNGTMLASTWNLELNERLFDLLGKEMLLNQIDTLLGPGVNIHRNPLNGRNFEYFSEDPLLTGAMATAQTIGLQKNGTAPTIKHFTANNQEGARHEVNALVSERALREIYLKGYEMAIKTGKARAIMTSYGPVNGTWAATNYDLNTTILRGEWGFDGIVMTDWWAKLSEDQGFYNAAGSKYNETNGKAMVRAQNDLYMVIPHNNAATHKNRGNAVFNTISALDSGQLTLGELQRSAKNIAKFLILSPAFARTANIEYKVNYEPGKAWFRVETVKLGDPKLSGITVGGKRIKTFNALKLDYKAFGTVEQGGAYPTVQGIAGTNEQVQVVQATAERPAAVITVTAGGEKRIYKVIFSSEEGLEPIFDNPTYALLKNIYINGSPIEGFWETKFNYEVALTDLSTLPNVTFTTNEGVTASTVVDQANRKVTIRAVSQDQANTYVVQFGKLPQSDEFDSATLSSFWTINTDTATNGENKANWSLDPARGSLRITAERGDFWRDHADLKNYFQQEAFGNWEATVRVNMNKAPNQNYNGIGITASQDNDNYVWVKYEFSTNRIIGMVKETGSAEPVVIGQLTADQRQSIFGEKTEIYLRLKKVGSIYTGYVSADGQNFISVGSTTADYSKPKFGLLASNGSIANATMFYADFDYVRFNTDVKSAVKAIGKNTTLKAAETETTFITKAITPATCNDTGGGLCYTNNNKGEAVAYNIDVAHAGLYKLSARLRSSQSEVAQMSFGVYAGDKHVGTFDITTTKGQWTTFALDNVQLATGPQQLRIVFESSGIDLNWLKFQLHEQNVDTSALKAAIREAEQINLNQYSAYKKERFRSVLANIKLVENEPLNTEVIAEAIAELQAAKEDLNRFNLPINVPATSTPIENGNGIRIQTFDAPWIFAASNDFRFESGTDAMSYVTNNDLVYLGQIDLNKLVEIKVSYSRQAAAQPYFTFYTEADNTGSPVKRATTQGGKKYQNAYSGGSFIYGEELASINVVQRTGATWTQYGYASTKQILYTPNFIQSYSGNEMNFINSKLAKGTKNVYLRFNNTNANLQYIDLIYDRTLPDYVDVTFDLNYAGSPAPNVIEHVKDTAIGNRLEQPVRQGYTFGGWFANREGSGEAINAETVIGSNQTFYAYWVEVKHNITALESFDPVSVEYGTVFGTLQLPSTVTATLNNGETVALAVAWSSAGYVADQAGTYTIQGTLTLQDRVLNPQALQPAIAVTVLPEVLAEIRSVETLSAQSVVQGTSFAELALPSQVAVTLSDGRTVQAPVTWSEEGYKANEAGSYTLQGDLGELEKVINPDGLRASIVIHVLPEGAEPINIVAVSELEGKSVAFGTAFKQLDLPAKVGVTLANEQSQELAVNWNTGNYNGNIAGEYTLKGTLLVVEGLSNTSDLYAQITIVVQPEPSSDSNVRTVQQLTGKTVDYGTAFDRIGLPAKVNVTLDNNETKQLAVNWSNAGYSRNVAGKYTLYGALVLEEGIANPQGLKAEIAVTVRASSSGGWVPPSQPPTAPEKPENPEKPDKPSTPKLPGAPGPSQSGGNTPGTEVKSPEQIKEELAAKFKDAVAIPNWAQQAIASLSEQHIFNGRTDGSFDPKGQITRAEFISIVVRSFEFSTTQGSKSFTDIADNAWYKNAIDIGTANGLIQGIGGDLFAPNHSITRQGLAVMLFNALKKRNVPLPEASGDIFPDDAAIAGYAKDAIYAFKTLGILNGRADGTIDPTAPASRAEAAVIVYKVLQYYERVTTPAANADET</sequence>
<dbReference type="PROSITE" id="PS51175">
    <property type="entry name" value="CBM6"/>
    <property type="match status" value="1"/>
</dbReference>
<feature type="domain" description="CBM6" evidence="9">
    <location>
        <begin position="1256"/>
        <end position="1380"/>
    </location>
</feature>
<dbReference type="InterPro" id="IPR013378">
    <property type="entry name" value="InlB-like_B-rpt"/>
</dbReference>
<dbReference type="InterPro" id="IPR013320">
    <property type="entry name" value="ConA-like_dom_sf"/>
</dbReference>
<accession>A0A934J056</accession>
<keyword evidence="3 8" id="KW-0732">Signal</keyword>
<protein>
    <submittedName>
        <fullName evidence="11">Glycoside hydrolase family 3 C-terminal domain-containing protein</fullName>
    </submittedName>
</protein>
<reference evidence="11" key="1">
    <citation type="submission" date="2020-12" db="EMBL/GenBank/DDBJ databases">
        <authorList>
            <person name="Huq M.A."/>
        </authorList>
    </citation>
    <scope>NUCLEOTIDE SEQUENCE</scope>
    <source>
        <strain evidence="11">MAHUQ-46</strain>
    </source>
</reference>
<evidence type="ECO:0000313" key="12">
    <source>
        <dbReference type="Proteomes" id="UP000640274"/>
    </source>
</evidence>
<proteinExistence type="inferred from homology"/>
<dbReference type="Gene3D" id="2.60.120.200">
    <property type="match status" value="1"/>
</dbReference>
<dbReference type="Pfam" id="PF09479">
    <property type="entry name" value="Flg_new"/>
    <property type="match status" value="1"/>
</dbReference>
<evidence type="ECO:0000256" key="7">
    <source>
        <dbReference type="SAM" id="MobiDB-lite"/>
    </source>
</evidence>
<dbReference type="InterPro" id="IPR001119">
    <property type="entry name" value="SLH_dom"/>
</dbReference>
<feature type="domain" description="SLH" evidence="10">
    <location>
        <begin position="2142"/>
        <end position="2205"/>
    </location>
</feature>
<dbReference type="Pfam" id="PF01915">
    <property type="entry name" value="Glyco_hydro_3_C"/>
    <property type="match status" value="1"/>
</dbReference>
<dbReference type="EMBL" id="JAELUP010000072">
    <property type="protein sequence ID" value="MBJ6362417.1"/>
    <property type="molecule type" value="Genomic_DNA"/>
</dbReference>
<dbReference type="InterPro" id="IPR036962">
    <property type="entry name" value="Glyco_hydro_3_N_sf"/>
</dbReference>
<feature type="compositionally biased region" description="Basic and acidic residues" evidence="7">
    <location>
        <begin position="2097"/>
        <end position="2109"/>
    </location>
</feature>
<feature type="chain" id="PRO_5039658570" evidence="8">
    <location>
        <begin position="23"/>
        <end position="2336"/>
    </location>
</feature>
<dbReference type="SUPFAM" id="SSF49785">
    <property type="entry name" value="Galactose-binding domain-like"/>
    <property type="match status" value="1"/>
</dbReference>
<comment type="similarity">
    <text evidence="2 6">Belongs to the glycosyl hydrolase 3 family.</text>
</comment>
<feature type="compositionally biased region" description="Polar residues" evidence="7">
    <location>
        <begin position="2119"/>
        <end position="2128"/>
    </location>
</feature>
<dbReference type="SUPFAM" id="SSF52279">
    <property type="entry name" value="Beta-D-glucan exohydrolase, C-terminal domain"/>
    <property type="match status" value="1"/>
</dbReference>
<dbReference type="PROSITE" id="PS51272">
    <property type="entry name" value="SLH"/>
    <property type="match status" value="3"/>
</dbReference>
<dbReference type="Pfam" id="PF07532">
    <property type="entry name" value="Big_4"/>
    <property type="match status" value="4"/>
</dbReference>
<dbReference type="PROSITE" id="PS00775">
    <property type="entry name" value="GLYCOSYL_HYDROL_F3"/>
    <property type="match status" value="1"/>
</dbReference>
<feature type="signal peptide" evidence="8">
    <location>
        <begin position="1"/>
        <end position="22"/>
    </location>
</feature>
<dbReference type="CDD" id="cd04080">
    <property type="entry name" value="CBM6_cellulase-like"/>
    <property type="match status" value="1"/>
</dbReference>
<dbReference type="InterPro" id="IPR013783">
    <property type="entry name" value="Ig-like_fold"/>
</dbReference>
<keyword evidence="12" id="KW-1185">Reference proteome</keyword>
<dbReference type="InterPro" id="IPR026891">
    <property type="entry name" value="Fn3-like"/>
</dbReference>
<evidence type="ECO:0000256" key="2">
    <source>
        <dbReference type="ARBA" id="ARBA00005336"/>
    </source>
</evidence>
<dbReference type="Proteomes" id="UP000640274">
    <property type="component" value="Unassembled WGS sequence"/>
</dbReference>
<dbReference type="GO" id="GO:0005975">
    <property type="term" value="P:carbohydrate metabolic process"/>
    <property type="evidence" value="ECO:0007669"/>
    <property type="project" value="InterPro"/>
</dbReference>
<dbReference type="Gene3D" id="3.40.50.1700">
    <property type="entry name" value="Glycoside hydrolase family 3 C-terminal domain"/>
    <property type="match status" value="1"/>
</dbReference>
<dbReference type="PANTHER" id="PTHR42715:SF10">
    <property type="entry name" value="BETA-GLUCOSIDASE"/>
    <property type="match status" value="1"/>
</dbReference>
<evidence type="ECO:0000256" key="5">
    <source>
        <dbReference type="ARBA" id="ARBA00023277"/>
    </source>
</evidence>
<evidence type="ECO:0000256" key="3">
    <source>
        <dbReference type="ARBA" id="ARBA00022729"/>
    </source>
</evidence>
<evidence type="ECO:0000256" key="6">
    <source>
        <dbReference type="RuleBase" id="RU361161"/>
    </source>
</evidence>
<dbReference type="Pfam" id="PF14310">
    <property type="entry name" value="Fn3-like"/>
    <property type="match status" value="1"/>
</dbReference>
<dbReference type="Pfam" id="PF00933">
    <property type="entry name" value="Glyco_hydro_3"/>
    <property type="match status" value="1"/>
</dbReference>
<feature type="region of interest" description="Disordered" evidence="7">
    <location>
        <begin position="2082"/>
        <end position="2134"/>
    </location>
</feature>
<dbReference type="Gene3D" id="3.20.20.300">
    <property type="entry name" value="Glycoside hydrolase, family 3, N-terminal domain"/>
    <property type="match status" value="1"/>
</dbReference>
<evidence type="ECO:0000259" key="9">
    <source>
        <dbReference type="PROSITE" id="PS51175"/>
    </source>
</evidence>
<dbReference type="InterPro" id="IPR042229">
    <property type="entry name" value="Listeria/Bacterioides_rpt_sf"/>
</dbReference>
<dbReference type="InterPro" id="IPR008979">
    <property type="entry name" value="Galactose-bd-like_sf"/>
</dbReference>
<dbReference type="SUPFAM" id="SSF49899">
    <property type="entry name" value="Concanavalin A-like lectins/glucanases"/>
    <property type="match status" value="1"/>
</dbReference>
<dbReference type="Gene3D" id="2.60.120.260">
    <property type="entry name" value="Galactose-binding domain-like"/>
    <property type="match status" value="1"/>
</dbReference>
<keyword evidence="5" id="KW-0119">Carbohydrate metabolism</keyword>
<dbReference type="InterPro" id="IPR006584">
    <property type="entry name" value="Cellulose-bd_IV"/>
</dbReference>
<dbReference type="Gene3D" id="2.60.40.10">
    <property type="entry name" value="Immunoglobulins"/>
    <property type="match status" value="1"/>
</dbReference>
<dbReference type="Pfam" id="PF00395">
    <property type="entry name" value="SLH"/>
    <property type="match status" value="3"/>
</dbReference>
<dbReference type="GO" id="GO:0030313">
    <property type="term" value="C:cell envelope"/>
    <property type="evidence" value="ECO:0007669"/>
    <property type="project" value="UniProtKB-SubCell"/>
</dbReference>
<evidence type="ECO:0000256" key="1">
    <source>
        <dbReference type="ARBA" id="ARBA00004196"/>
    </source>
</evidence>
<dbReference type="SMART" id="SM01217">
    <property type="entry name" value="Fn3_like"/>
    <property type="match status" value="1"/>
</dbReference>
<dbReference type="InterPro" id="IPR005084">
    <property type="entry name" value="CBM6"/>
</dbReference>
<dbReference type="RefSeq" id="WP_199019962.1">
    <property type="nucleotide sequence ID" value="NZ_JAELUP010000072.1"/>
</dbReference>
<gene>
    <name evidence="11" type="ORF">JFN88_14215</name>
</gene>
<dbReference type="InterPro" id="IPR002772">
    <property type="entry name" value="Glyco_hydro_3_C"/>
</dbReference>
<dbReference type="InterPro" id="IPR001764">
    <property type="entry name" value="Glyco_hydro_3_N"/>
</dbReference>
<evidence type="ECO:0000256" key="4">
    <source>
        <dbReference type="ARBA" id="ARBA00022801"/>
    </source>
</evidence>
<dbReference type="NCBIfam" id="TIGR02543">
    <property type="entry name" value="List_Bact_rpt"/>
    <property type="match status" value="1"/>
</dbReference>
<comment type="subcellular location">
    <subcellularLocation>
        <location evidence="1">Cell envelope</location>
    </subcellularLocation>
</comment>
<organism evidence="11 12">
    <name type="scientific">Paenibacillus roseus</name>
    <dbReference type="NCBI Taxonomy" id="2798579"/>
    <lineage>
        <taxon>Bacteria</taxon>
        <taxon>Bacillati</taxon>
        <taxon>Bacillota</taxon>
        <taxon>Bacilli</taxon>
        <taxon>Bacillales</taxon>
        <taxon>Paenibacillaceae</taxon>
        <taxon>Paenibacillus</taxon>
    </lineage>
</organism>
<dbReference type="InterPro" id="IPR011081">
    <property type="entry name" value="Big_4"/>
</dbReference>
<dbReference type="InterPro" id="IPR017853">
    <property type="entry name" value="GH"/>
</dbReference>
<dbReference type="PANTHER" id="PTHR42715">
    <property type="entry name" value="BETA-GLUCOSIDASE"/>
    <property type="match status" value="1"/>
</dbReference>